<accession>A0A4R8IIH0</accession>
<proteinExistence type="inferred from homology"/>
<dbReference type="AlphaFoldDB" id="A0A4R8IIH0"/>
<dbReference type="EMBL" id="SOQX01000006">
    <property type="protein sequence ID" value="TDY00068.1"/>
    <property type="molecule type" value="Genomic_DNA"/>
</dbReference>
<dbReference type="InterPro" id="IPR011854">
    <property type="entry name" value="HypE"/>
</dbReference>
<comment type="caution">
    <text evidence="4">The sequence shown here is derived from an EMBL/GenBank/DDBJ whole genome shotgun (WGS) entry which is preliminary data.</text>
</comment>
<evidence type="ECO:0000259" key="3">
    <source>
        <dbReference type="Pfam" id="PF02769"/>
    </source>
</evidence>
<dbReference type="InterPro" id="IPR010918">
    <property type="entry name" value="PurM-like_C_dom"/>
</dbReference>
<feature type="domain" description="PurM-like N-terminal" evidence="2">
    <location>
        <begin position="41"/>
        <end position="154"/>
    </location>
</feature>
<evidence type="ECO:0000313" key="5">
    <source>
        <dbReference type="Proteomes" id="UP000294914"/>
    </source>
</evidence>
<gene>
    <name evidence="4" type="ORF">EDC23_2232</name>
</gene>
<organism evidence="4 5">
    <name type="scientific">Thiohalophilus thiocyanatoxydans</name>
    <dbReference type="NCBI Taxonomy" id="381308"/>
    <lineage>
        <taxon>Bacteria</taxon>
        <taxon>Pseudomonadati</taxon>
        <taxon>Pseudomonadota</taxon>
        <taxon>Gammaproteobacteria</taxon>
        <taxon>Thiohalomonadales</taxon>
        <taxon>Thiohalophilaceae</taxon>
        <taxon>Thiohalophilus</taxon>
    </lineage>
</organism>
<dbReference type="PANTHER" id="PTHR30303:SF0">
    <property type="entry name" value="CARBAMOYL DEHYDRATASE HYPE"/>
    <property type="match status" value="1"/>
</dbReference>
<dbReference type="Gene3D" id="3.90.650.10">
    <property type="entry name" value="PurM-like C-terminal domain"/>
    <property type="match status" value="1"/>
</dbReference>
<dbReference type="PANTHER" id="PTHR30303">
    <property type="entry name" value="HYDROGENASE ISOENZYMES FORMATION PROTEIN HYPE"/>
    <property type="match status" value="1"/>
</dbReference>
<dbReference type="SUPFAM" id="SSF55326">
    <property type="entry name" value="PurM N-terminal domain-like"/>
    <property type="match status" value="1"/>
</dbReference>
<dbReference type="CDD" id="cd02197">
    <property type="entry name" value="HypE"/>
    <property type="match status" value="1"/>
</dbReference>
<dbReference type="InterPro" id="IPR036676">
    <property type="entry name" value="PurM-like_C_sf"/>
</dbReference>
<dbReference type="NCBIfam" id="TIGR02124">
    <property type="entry name" value="hypE"/>
    <property type="match status" value="1"/>
</dbReference>
<dbReference type="PIRSF" id="PIRSF005644">
    <property type="entry name" value="Hdrgns_mtr_HypE"/>
    <property type="match status" value="1"/>
</dbReference>
<name>A0A4R8IIH0_9GAMM</name>
<keyword evidence="5" id="KW-1185">Reference proteome</keyword>
<feature type="domain" description="PurM-like C-terminal" evidence="3">
    <location>
        <begin position="167"/>
        <end position="311"/>
    </location>
</feature>
<dbReference type="SUPFAM" id="SSF56042">
    <property type="entry name" value="PurM C-terminal domain-like"/>
    <property type="match status" value="1"/>
</dbReference>
<protein>
    <submittedName>
        <fullName evidence="4">Hydrogenase expression/formation protein HypE</fullName>
    </submittedName>
</protein>
<dbReference type="Gene3D" id="3.30.1330.10">
    <property type="entry name" value="PurM-like, N-terminal domain"/>
    <property type="match status" value="1"/>
</dbReference>
<dbReference type="InterPro" id="IPR036921">
    <property type="entry name" value="PurM-like_N_sf"/>
</dbReference>
<sequence>MTKLTDTHISLAHGNGGRLMRELIEGLIADSLGDRLLDIENDAARIDLDQRDAELLITTDGFTVKPLEFPGGDIGSLAVHGTVNDLAVSGATPHYLSLNLFIEEGLEVSLLQRLLCSLAKAAGEAGVKIACGDTKVVPRGEGSGVYFATTGVGLRPKSLQLGFSHIQPDDRILVSGPIGDHGIAVMLAREQFGLRGDVRSDAASVLAFTRTASEFSGLRYMRDPTRGGLATVLHELHRATGLGVRVYEPQLPIRDQVKTVCEMLGYDPHYLACEGRVVAIIAADQADSLLQRWQQLPNGGRAALIGQLNRHDTGVVLETELGGERVLEELEDDPLPRIC</sequence>
<dbReference type="Pfam" id="PF00586">
    <property type="entry name" value="AIRS"/>
    <property type="match status" value="1"/>
</dbReference>
<dbReference type="GO" id="GO:0051604">
    <property type="term" value="P:protein maturation"/>
    <property type="evidence" value="ECO:0007669"/>
    <property type="project" value="TreeGrafter"/>
</dbReference>
<dbReference type="Proteomes" id="UP000294914">
    <property type="component" value="Unassembled WGS sequence"/>
</dbReference>
<evidence type="ECO:0000259" key="2">
    <source>
        <dbReference type="Pfam" id="PF00586"/>
    </source>
</evidence>
<dbReference type="InterPro" id="IPR016188">
    <property type="entry name" value="PurM-like_N"/>
</dbReference>
<comment type="similarity">
    <text evidence="1">Belongs to the HypE family.</text>
</comment>
<evidence type="ECO:0000313" key="4">
    <source>
        <dbReference type="EMBL" id="TDY00068.1"/>
    </source>
</evidence>
<dbReference type="Pfam" id="PF02769">
    <property type="entry name" value="AIRS_C"/>
    <property type="match status" value="1"/>
</dbReference>
<reference evidence="4 5" key="1">
    <citation type="submission" date="2019-03" db="EMBL/GenBank/DDBJ databases">
        <title>Genomic Encyclopedia of Type Strains, Phase IV (KMG-IV): sequencing the most valuable type-strain genomes for metagenomic binning, comparative biology and taxonomic classification.</title>
        <authorList>
            <person name="Goeker M."/>
        </authorList>
    </citation>
    <scope>NUCLEOTIDE SEQUENCE [LARGE SCALE GENOMIC DNA]</scope>
    <source>
        <strain evidence="4 5">DSM 16326</strain>
    </source>
</reference>
<evidence type="ECO:0000256" key="1">
    <source>
        <dbReference type="ARBA" id="ARBA00006243"/>
    </source>
</evidence>